<reference evidence="2 3" key="1">
    <citation type="submission" date="2018-07" db="EMBL/GenBank/DDBJ databases">
        <title>Genomic Encyclopedia of Type Strains, Phase III (KMG-III): the genomes of soil and plant-associated and newly described type strains.</title>
        <authorList>
            <person name="Whitman W."/>
        </authorList>
    </citation>
    <scope>NUCLEOTIDE SEQUENCE [LARGE SCALE GENOMIC DNA]</scope>
    <source>
        <strain evidence="2 3">CECT 7506</strain>
    </source>
</reference>
<name>A0A368W9V9_9BACL</name>
<feature type="transmembrane region" description="Helical" evidence="1">
    <location>
        <begin position="47"/>
        <end position="72"/>
    </location>
</feature>
<dbReference type="Proteomes" id="UP000252415">
    <property type="component" value="Unassembled WGS sequence"/>
</dbReference>
<evidence type="ECO:0000256" key="1">
    <source>
        <dbReference type="SAM" id="Phobius"/>
    </source>
</evidence>
<keyword evidence="1" id="KW-1133">Transmembrane helix</keyword>
<proteinExistence type="predicted"/>
<sequence length="79" mass="8915">MFKLKDIIIGVIISASAPLLIMAFFKLNSSPEVVNSDGSVTMTAQWISFKFTSYLFTMACIFTLYMIIRAIIKVLSKKR</sequence>
<feature type="transmembrane region" description="Helical" evidence="1">
    <location>
        <begin position="7"/>
        <end position="27"/>
    </location>
</feature>
<gene>
    <name evidence="2" type="ORF">DFP97_103337</name>
</gene>
<dbReference type="EMBL" id="QPJD01000003">
    <property type="protein sequence ID" value="RCW50316.1"/>
    <property type="molecule type" value="Genomic_DNA"/>
</dbReference>
<organism evidence="2 3">
    <name type="scientific">Paenibacillus prosopidis</name>
    <dbReference type="NCBI Taxonomy" id="630520"/>
    <lineage>
        <taxon>Bacteria</taxon>
        <taxon>Bacillati</taxon>
        <taxon>Bacillota</taxon>
        <taxon>Bacilli</taxon>
        <taxon>Bacillales</taxon>
        <taxon>Paenibacillaceae</taxon>
        <taxon>Paenibacillus</taxon>
    </lineage>
</organism>
<evidence type="ECO:0000313" key="3">
    <source>
        <dbReference type="Proteomes" id="UP000252415"/>
    </source>
</evidence>
<comment type="caution">
    <text evidence="2">The sequence shown here is derived from an EMBL/GenBank/DDBJ whole genome shotgun (WGS) entry which is preliminary data.</text>
</comment>
<evidence type="ECO:0000313" key="2">
    <source>
        <dbReference type="EMBL" id="RCW50316.1"/>
    </source>
</evidence>
<keyword evidence="3" id="KW-1185">Reference proteome</keyword>
<protein>
    <submittedName>
        <fullName evidence="2">Uncharacterized protein</fullName>
    </submittedName>
</protein>
<dbReference type="AlphaFoldDB" id="A0A368W9V9"/>
<keyword evidence="1" id="KW-0472">Membrane</keyword>
<accession>A0A368W9V9</accession>
<keyword evidence="1" id="KW-0812">Transmembrane</keyword>